<dbReference type="RefSeq" id="WP_119853352.1">
    <property type="nucleotide sequence ID" value="NZ_QYSE01000003.1"/>
</dbReference>
<dbReference type="EMBL" id="QYSE01000003">
    <property type="protein sequence ID" value="RJF34367.1"/>
    <property type="molecule type" value="Genomic_DNA"/>
</dbReference>
<accession>A0A3A3EGD5</accession>
<reference evidence="1 2" key="1">
    <citation type="submission" date="2018-09" db="EMBL/GenBank/DDBJ databases">
        <title>Identification of marine bacteria producing industrial enzymes.</title>
        <authorList>
            <person name="Cheng T.H."/>
            <person name="Saidin J."/>
            <person name="Muhd D.D."/>
            <person name="Isa M.N.M."/>
            <person name="Bakar M.F.A."/>
            <person name="Ismail N."/>
        </authorList>
    </citation>
    <scope>NUCLEOTIDE SEQUENCE [LARGE SCALE GENOMIC DNA]</scope>
    <source>
        <strain evidence="1 2">MNAD 1.6</strain>
    </source>
</reference>
<dbReference type="Proteomes" id="UP000265938">
    <property type="component" value="Unassembled WGS sequence"/>
</dbReference>
<gene>
    <name evidence="1" type="ORF">D4741_13330</name>
</gene>
<proteinExistence type="predicted"/>
<organism evidence="1 2">
    <name type="scientific">Pseudoalteromonas gelatinilytica</name>
    <dbReference type="NCBI Taxonomy" id="1703256"/>
    <lineage>
        <taxon>Bacteria</taxon>
        <taxon>Pseudomonadati</taxon>
        <taxon>Pseudomonadota</taxon>
        <taxon>Gammaproteobacteria</taxon>
        <taxon>Alteromonadales</taxon>
        <taxon>Pseudoalteromonadaceae</taxon>
        <taxon>Pseudoalteromonas</taxon>
    </lineage>
</organism>
<dbReference type="AlphaFoldDB" id="A0A3A3EGD5"/>
<sequence length="178" mass="21219">MSDSSRKLKIKLEISENFKQIADILRIAHAHWAGFLVQHELDFFKRNYYQLRPNSPMVAAWFKQQRDTLEQEGVIQPYSIRMPQSLVDDLTGWCKQYRVSKDVFVEYALGSFIHRVDVGKAKYKKLKRHEVMPLYLLEHSFRARLTETEKISFIREKILIQEHMLPGEFRKAFNESKK</sequence>
<evidence type="ECO:0000313" key="1">
    <source>
        <dbReference type="EMBL" id="RJF34367.1"/>
    </source>
</evidence>
<protein>
    <submittedName>
        <fullName evidence="1">Uncharacterized protein</fullName>
    </submittedName>
</protein>
<evidence type="ECO:0000313" key="2">
    <source>
        <dbReference type="Proteomes" id="UP000265938"/>
    </source>
</evidence>
<name>A0A3A3EGD5_9GAMM</name>
<comment type="caution">
    <text evidence="1">The sequence shown here is derived from an EMBL/GenBank/DDBJ whole genome shotgun (WGS) entry which is preliminary data.</text>
</comment>